<dbReference type="OrthoDB" id="3358750at2759"/>
<proteinExistence type="predicted"/>
<evidence type="ECO:0000313" key="3">
    <source>
        <dbReference type="Proteomes" id="UP000194280"/>
    </source>
</evidence>
<dbReference type="AlphaFoldDB" id="A0A1Z5SUE2"/>
<evidence type="ECO:0000256" key="1">
    <source>
        <dbReference type="SAM" id="MobiDB-lite"/>
    </source>
</evidence>
<accession>A0A1Z5SUE2</accession>
<dbReference type="VEuPathDB" id="FungiDB:BTJ68_12851"/>
<feature type="compositionally biased region" description="Basic and acidic residues" evidence="1">
    <location>
        <begin position="57"/>
        <end position="99"/>
    </location>
</feature>
<protein>
    <recommendedName>
        <fullName evidence="4">Conidiation-specific protein 6</fullName>
    </recommendedName>
</protein>
<dbReference type="EMBL" id="MUNK01000244">
    <property type="protein sequence ID" value="OTA24429.1"/>
    <property type="molecule type" value="Genomic_DNA"/>
</dbReference>
<dbReference type="Proteomes" id="UP000194280">
    <property type="component" value="Unassembled WGS sequence"/>
</dbReference>
<evidence type="ECO:0000313" key="2">
    <source>
        <dbReference type="EMBL" id="OTA24429.1"/>
    </source>
</evidence>
<feature type="compositionally biased region" description="Low complexity" evidence="1">
    <location>
        <begin position="1"/>
        <end position="12"/>
    </location>
</feature>
<sequence>MSGMSNVGSSGVYEAGDQVNYKNSEIQDQDRYNEGKANSHLGGDSKDEQSISNKLAAEAKKESQPEPESEEVKQSKIDATRPARQHGNEPSKGAKIDEQLREEEQEMMKKKGSFGSKAQ</sequence>
<dbReference type="PANTHER" id="PTHR39475:SF1">
    <property type="entry name" value="CONIDIATION-SPECIFIC PROTEIN 6"/>
    <property type="match status" value="1"/>
</dbReference>
<evidence type="ECO:0008006" key="4">
    <source>
        <dbReference type="Google" id="ProtNLM"/>
    </source>
</evidence>
<gene>
    <name evidence="2" type="ORF">BTJ68_12851</name>
</gene>
<comment type="caution">
    <text evidence="2">The sequence shown here is derived from an EMBL/GenBank/DDBJ whole genome shotgun (WGS) entry which is preliminary data.</text>
</comment>
<dbReference type="PANTHER" id="PTHR39475">
    <property type="entry name" value="CONIDIATION-SPECIFIC PROTEIN 6"/>
    <property type="match status" value="1"/>
</dbReference>
<keyword evidence="3" id="KW-1185">Reference proteome</keyword>
<dbReference type="InParanoid" id="A0A1Z5SUE2"/>
<feature type="region of interest" description="Disordered" evidence="1">
    <location>
        <begin position="1"/>
        <end position="119"/>
    </location>
</feature>
<organism evidence="2 3">
    <name type="scientific">Hortaea werneckii EXF-2000</name>
    <dbReference type="NCBI Taxonomy" id="1157616"/>
    <lineage>
        <taxon>Eukaryota</taxon>
        <taxon>Fungi</taxon>
        <taxon>Dikarya</taxon>
        <taxon>Ascomycota</taxon>
        <taxon>Pezizomycotina</taxon>
        <taxon>Dothideomycetes</taxon>
        <taxon>Dothideomycetidae</taxon>
        <taxon>Mycosphaerellales</taxon>
        <taxon>Teratosphaeriaceae</taxon>
        <taxon>Hortaea</taxon>
    </lineage>
</organism>
<name>A0A1Z5SUE2_HORWE</name>
<reference evidence="2 3" key="1">
    <citation type="submission" date="2017-01" db="EMBL/GenBank/DDBJ databases">
        <title>The recent genome duplication of the halophilic yeast Hortaea werneckii: insights from long-read sequencing.</title>
        <authorList>
            <person name="Sinha S."/>
            <person name="Flibotte S."/>
            <person name="Neira M."/>
            <person name="Lenassi M."/>
            <person name="Gostincar C."/>
            <person name="Stajich J.E."/>
            <person name="Nislow C.E."/>
        </authorList>
    </citation>
    <scope>NUCLEOTIDE SEQUENCE [LARGE SCALE GENOMIC DNA]</scope>
    <source>
        <strain evidence="2 3">EXF-2000</strain>
    </source>
</reference>